<evidence type="ECO:0000313" key="1">
    <source>
        <dbReference type="EMBL" id="KAG0581517.1"/>
    </source>
</evidence>
<keyword evidence="2" id="KW-1185">Reference proteome</keyword>
<dbReference type="EMBL" id="CM026424">
    <property type="protein sequence ID" value="KAG0581517.1"/>
    <property type="molecule type" value="Genomic_DNA"/>
</dbReference>
<gene>
    <name evidence="1" type="ORF">KC19_4G257600</name>
</gene>
<proteinExistence type="predicted"/>
<dbReference type="AlphaFoldDB" id="A0A8T0IFA3"/>
<accession>A0A8T0IFA3</accession>
<organism evidence="1 2">
    <name type="scientific">Ceratodon purpureus</name>
    <name type="common">Fire moss</name>
    <name type="synonym">Dicranum purpureum</name>
    <dbReference type="NCBI Taxonomy" id="3225"/>
    <lineage>
        <taxon>Eukaryota</taxon>
        <taxon>Viridiplantae</taxon>
        <taxon>Streptophyta</taxon>
        <taxon>Embryophyta</taxon>
        <taxon>Bryophyta</taxon>
        <taxon>Bryophytina</taxon>
        <taxon>Bryopsida</taxon>
        <taxon>Dicranidae</taxon>
        <taxon>Pseudoditrichales</taxon>
        <taxon>Ditrichaceae</taxon>
        <taxon>Ceratodon</taxon>
    </lineage>
</organism>
<evidence type="ECO:0000313" key="2">
    <source>
        <dbReference type="Proteomes" id="UP000822688"/>
    </source>
</evidence>
<name>A0A8T0IFA3_CERPU</name>
<dbReference type="Proteomes" id="UP000822688">
    <property type="component" value="Chromosome 4"/>
</dbReference>
<reference evidence="1" key="1">
    <citation type="submission" date="2020-06" db="EMBL/GenBank/DDBJ databases">
        <title>WGS assembly of Ceratodon purpureus strain R40.</title>
        <authorList>
            <person name="Carey S.B."/>
            <person name="Jenkins J."/>
            <person name="Shu S."/>
            <person name="Lovell J.T."/>
            <person name="Sreedasyam A."/>
            <person name="Maumus F."/>
            <person name="Tiley G.P."/>
            <person name="Fernandez-Pozo N."/>
            <person name="Barry K."/>
            <person name="Chen C."/>
            <person name="Wang M."/>
            <person name="Lipzen A."/>
            <person name="Daum C."/>
            <person name="Saski C.A."/>
            <person name="Payton A.C."/>
            <person name="Mcbreen J.C."/>
            <person name="Conrad R.E."/>
            <person name="Kollar L.M."/>
            <person name="Olsson S."/>
            <person name="Huttunen S."/>
            <person name="Landis J.B."/>
            <person name="Wickett N.J."/>
            <person name="Johnson M.G."/>
            <person name="Rensing S.A."/>
            <person name="Grimwood J."/>
            <person name="Schmutz J."/>
            <person name="Mcdaniel S.F."/>
        </authorList>
    </citation>
    <scope>NUCLEOTIDE SEQUENCE</scope>
    <source>
        <strain evidence="1">R40</strain>
    </source>
</reference>
<sequence>MIWTVALELQYALSSPKCSDIAFAHDPVAQVAASVLCPASAVLCVSPGKANYWNSTDRFGASPRRLAHLFICILASSAAKIQAQLYISSSLVYAYPRFCLVDGR</sequence>
<comment type="caution">
    <text evidence="1">The sequence shown here is derived from an EMBL/GenBank/DDBJ whole genome shotgun (WGS) entry which is preliminary data.</text>
</comment>
<protein>
    <submittedName>
        <fullName evidence="1">Uncharacterized protein</fullName>
    </submittedName>
</protein>